<feature type="compositionally biased region" description="Acidic residues" evidence="1">
    <location>
        <begin position="648"/>
        <end position="678"/>
    </location>
</feature>
<feature type="region of interest" description="Disordered" evidence="1">
    <location>
        <begin position="324"/>
        <end position="393"/>
    </location>
</feature>
<proteinExistence type="predicted"/>
<evidence type="ECO:0000313" key="4">
    <source>
        <dbReference type="Proteomes" id="UP000265515"/>
    </source>
</evidence>
<gene>
    <name evidence="3" type="ORF">CBR_g38848</name>
</gene>
<name>A0A388LQF9_CHABU</name>
<dbReference type="InterPro" id="IPR043502">
    <property type="entry name" value="DNA/RNA_pol_sf"/>
</dbReference>
<feature type="compositionally biased region" description="Low complexity" evidence="1">
    <location>
        <begin position="355"/>
        <end position="365"/>
    </location>
</feature>
<dbReference type="SUPFAM" id="SSF56672">
    <property type="entry name" value="DNA/RNA polymerases"/>
    <property type="match status" value="1"/>
</dbReference>
<reference evidence="3 4" key="1">
    <citation type="journal article" date="2018" name="Cell">
        <title>The Chara Genome: Secondary Complexity and Implications for Plant Terrestrialization.</title>
        <authorList>
            <person name="Nishiyama T."/>
            <person name="Sakayama H."/>
            <person name="Vries J.D."/>
            <person name="Buschmann H."/>
            <person name="Saint-Marcoux D."/>
            <person name="Ullrich K.K."/>
            <person name="Haas F.B."/>
            <person name="Vanderstraeten L."/>
            <person name="Becker D."/>
            <person name="Lang D."/>
            <person name="Vosolsobe S."/>
            <person name="Rombauts S."/>
            <person name="Wilhelmsson P.K.I."/>
            <person name="Janitza P."/>
            <person name="Kern R."/>
            <person name="Heyl A."/>
            <person name="Rumpler F."/>
            <person name="Villalobos L.I.A.C."/>
            <person name="Clay J.M."/>
            <person name="Skokan R."/>
            <person name="Toyoda A."/>
            <person name="Suzuki Y."/>
            <person name="Kagoshima H."/>
            <person name="Schijlen E."/>
            <person name="Tajeshwar N."/>
            <person name="Catarino B."/>
            <person name="Hetherington A.J."/>
            <person name="Saltykova A."/>
            <person name="Bonnot C."/>
            <person name="Breuninger H."/>
            <person name="Symeonidi A."/>
            <person name="Radhakrishnan G.V."/>
            <person name="Van Nieuwerburgh F."/>
            <person name="Deforce D."/>
            <person name="Chang C."/>
            <person name="Karol K.G."/>
            <person name="Hedrich R."/>
            <person name="Ulvskov P."/>
            <person name="Glockner G."/>
            <person name="Delwiche C.F."/>
            <person name="Petrasek J."/>
            <person name="Van de Peer Y."/>
            <person name="Friml J."/>
            <person name="Beilby M."/>
            <person name="Dolan L."/>
            <person name="Kohara Y."/>
            <person name="Sugano S."/>
            <person name="Fujiyama A."/>
            <person name="Delaux P.-M."/>
            <person name="Quint M."/>
            <person name="TheiBen G."/>
            <person name="Hagemann M."/>
            <person name="Harholt J."/>
            <person name="Dunand C."/>
            <person name="Zachgo S."/>
            <person name="Langdale J."/>
            <person name="Maumus F."/>
            <person name="Straeten D.V.D."/>
            <person name="Gould S.B."/>
            <person name="Rensing S.A."/>
        </authorList>
    </citation>
    <scope>NUCLEOTIDE SEQUENCE [LARGE SCALE GENOMIC DNA]</scope>
    <source>
        <strain evidence="3 4">S276</strain>
    </source>
</reference>
<dbReference type="Gramene" id="GBG84566">
    <property type="protein sequence ID" value="GBG84566"/>
    <property type="gene ID" value="CBR_g38848"/>
</dbReference>
<sequence>MFVKTKRGEQVGRDLFIDGLHSRTIRAKLRKQFSPINHTGTLQQIIAAAEEMERKFAANFLEGEDYPKEGDSSELARARAELAALQNKFDNMGFVSGAVTYLEQIAPKRPAPSVITSVLVPVIPAPVMTAPPPPIENPWQFSHVARSRPVAMGNEVPSPSTPVLLSRITRCPPPRSPTVEELGRTLRRAVGGLVEVKVTWTRHRDHRQWAEYLELLIIQAWQTGVEGDLLGFLFGLVRPDHRQLIVHELTVPLAQLADDLPLEIVSQIDDSPVPHVLTRTISPYLQWLACLEEPESGRNPLSRRDYLEPHEIVDLVFFRNQTASENEEVEIEAEEESSKEEEVEKETDEEETPEEGSYSEHSGGEQSEDEEEEEQSDDEEEEDQEELEESEWEAFEEEWVRCPMGICNAPATFQRATNMTFQNFVNKTRLTQGMINFCVIVYMDDILVYSETYHGHAQHIELTLGAMRDARFKIALEKSGLFLSEISFLGYVVTRGGLWPDSRKVAAVREAPVPTSLTQVRAFLGLASYYRRFIKGFAAIARPLTNQLRKDQPLSWDAELRPDHRQLIVHELTVALAQLADDLPLEIVSQSDDNPVPHVLTRTLAPYLQWSVCLEEPGSGRNPPSRRGYLDPYEIVDLAFFQDRTASENEEVEIEAEEEGSKEEEEAEGEADEEETPEEGSYSEHSEGEQSEEEGKEEQGNEEEEDQDELEESEWEGFEEEVRDEARARARAQKKKEIAARKR</sequence>
<feature type="region of interest" description="Disordered" evidence="1">
    <location>
        <begin position="644"/>
        <end position="743"/>
    </location>
</feature>
<comment type="caution">
    <text evidence="3">The sequence shown here is derived from an EMBL/GenBank/DDBJ whole genome shotgun (WGS) entry which is preliminary data.</text>
</comment>
<dbReference type="FunFam" id="3.30.70.270:FF:000020">
    <property type="entry name" value="Transposon Tf2-6 polyprotein-like Protein"/>
    <property type="match status" value="1"/>
</dbReference>
<organism evidence="3 4">
    <name type="scientific">Chara braunii</name>
    <name type="common">Braun's stonewort</name>
    <dbReference type="NCBI Taxonomy" id="69332"/>
    <lineage>
        <taxon>Eukaryota</taxon>
        <taxon>Viridiplantae</taxon>
        <taxon>Streptophyta</taxon>
        <taxon>Charophyceae</taxon>
        <taxon>Charales</taxon>
        <taxon>Characeae</taxon>
        <taxon>Chara</taxon>
    </lineage>
</organism>
<dbReference type="AlphaFoldDB" id="A0A388LQF9"/>
<evidence type="ECO:0000313" key="3">
    <source>
        <dbReference type="EMBL" id="GBG84566.1"/>
    </source>
</evidence>
<dbReference type="InterPro" id="IPR043128">
    <property type="entry name" value="Rev_trsase/Diguanyl_cyclase"/>
</dbReference>
<feature type="compositionally biased region" description="Acidic residues" evidence="1">
    <location>
        <begin position="366"/>
        <end position="393"/>
    </location>
</feature>
<dbReference type="Proteomes" id="UP000265515">
    <property type="component" value="Unassembled WGS sequence"/>
</dbReference>
<feature type="domain" description="Reverse transcriptase" evidence="2">
    <location>
        <begin position="395"/>
        <end position="492"/>
    </location>
</feature>
<evidence type="ECO:0000256" key="1">
    <source>
        <dbReference type="SAM" id="MobiDB-lite"/>
    </source>
</evidence>
<keyword evidence="4" id="KW-1185">Reference proteome</keyword>
<dbReference type="Pfam" id="PF00078">
    <property type="entry name" value="RVT_1"/>
    <property type="match status" value="1"/>
</dbReference>
<dbReference type="InterPro" id="IPR051320">
    <property type="entry name" value="Viral_Replic_Matur_Polypro"/>
</dbReference>
<dbReference type="PANTHER" id="PTHR33064">
    <property type="entry name" value="POL PROTEIN"/>
    <property type="match status" value="1"/>
</dbReference>
<dbReference type="PANTHER" id="PTHR33064:SF37">
    <property type="entry name" value="RIBONUCLEASE H"/>
    <property type="match status" value="1"/>
</dbReference>
<dbReference type="CDD" id="cd01647">
    <property type="entry name" value="RT_LTR"/>
    <property type="match status" value="1"/>
</dbReference>
<protein>
    <recommendedName>
        <fullName evidence="2">Reverse transcriptase domain-containing protein</fullName>
    </recommendedName>
</protein>
<feature type="compositionally biased region" description="Acidic residues" evidence="1">
    <location>
        <begin position="689"/>
        <end position="723"/>
    </location>
</feature>
<dbReference type="EMBL" id="BFEA01000481">
    <property type="protein sequence ID" value="GBG84566.1"/>
    <property type="molecule type" value="Genomic_DNA"/>
</dbReference>
<dbReference type="InterPro" id="IPR000477">
    <property type="entry name" value="RT_dom"/>
</dbReference>
<accession>A0A388LQF9</accession>
<dbReference type="Gene3D" id="3.30.70.270">
    <property type="match status" value="2"/>
</dbReference>
<feature type="compositionally biased region" description="Acidic residues" evidence="1">
    <location>
        <begin position="325"/>
        <end position="354"/>
    </location>
</feature>
<evidence type="ECO:0000259" key="2">
    <source>
        <dbReference type="Pfam" id="PF00078"/>
    </source>
</evidence>